<dbReference type="OMA" id="RVFKNYY"/>
<dbReference type="GO" id="GO:0005634">
    <property type="term" value="C:nucleus"/>
    <property type="evidence" value="ECO:0007669"/>
    <property type="project" value="UniProtKB-SubCell"/>
</dbReference>
<reference evidence="7 8" key="1">
    <citation type="journal article" date="2017" name="Genome Announc.">
        <title>Genome sequence of the saprophytic ascomycete Epicoccum nigrum ICMP 19927 strain isolated from New Zealand.</title>
        <authorList>
            <person name="Fokin M."/>
            <person name="Fleetwood D."/>
            <person name="Weir B.S."/>
            <person name="Villas-Boas S.G."/>
        </authorList>
    </citation>
    <scope>NUCLEOTIDE SEQUENCE [LARGE SCALE GENOMIC DNA]</scope>
    <source>
        <strain evidence="7 8">ICMP 19927</strain>
    </source>
</reference>
<evidence type="ECO:0000313" key="7">
    <source>
        <dbReference type="EMBL" id="OSS48124.1"/>
    </source>
</evidence>
<dbReference type="GO" id="GO:0034080">
    <property type="term" value="P:CENP-A containing chromatin assembly"/>
    <property type="evidence" value="ECO:0007669"/>
    <property type="project" value="TreeGrafter"/>
</dbReference>
<gene>
    <name evidence="7" type="ORF">B5807_06435</name>
</gene>
<evidence type="ECO:0000256" key="5">
    <source>
        <dbReference type="ARBA" id="ARBA00023242"/>
    </source>
</evidence>
<name>A0A1Y2LW48_EPING</name>
<keyword evidence="5" id="KW-0539">Nucleus</keyword>
<proteinExistence type="inferred from homology"/>
<accession>A0A1Y2LW48</accession>
<dbReference type="AlphaFoldDB" id="A0A1Y2LW48"/>
<dbReference type="PANTHER" id="PTHR48208">
    <property type="entry name" value="CENTROMERE PROTEIN I"/>
    <property type="match status" value="1"/>
</dbReference>
<keyword evidence="8" id="KW-1185">Reference proteome</keyword>
<organism evidence="7 8">
    <name type="scientific">Epicoccum nigrum</name>
    <name type="common">Soil fungus</name>
    <name type="synonym">Epicoccum purpurascens</name>
    <dbReference type="NCBI Taxonomy" id="105696"/>
    <lineage>
        <taxon>Eukaryota</taxon>
        <taxon>Fungi</taxon>
        <taxon>Dikarya</taxon>
        <taxon>Ascomycota</taxon>
        <taxon>Pezizomycotina</taxon>
        <taxon>Dothideomycetes</taxon>
        <taxon>Pleosporomycetidae</taxon>
        <taxon>Pleosporales</taxon>
        <taxon>Pleosporineae</taxon>
        <taxon>Didymellaceae</taxon>
        <taxon>Epicoccum</taxon>
    </lineage>
</organism>
<evidence type="ECO:0000256" key="1">
    <source>
        <dbReference type="ARBA" id="ARBA00004123"/>
    </source>
</evidence>
<evidence type="ECO:0000256" key="4">
    <source>
        <dbReference type="ARBA" id="ARBA00022454"/>
    </source>
</evidence>
<dbReference type="GO" id="GO:0000070">
    <property type="term" value="P:mitotic sister chromatid segregation"/>
    <property type="evidence" value="ECO:0007669"/>
    <property type="project" value="TreeGrafter"/>
</dbReference>
<protein>
    <recommendedName>
        <fullName evidence="9">Mis6 domain protein</fullName>
    </recommendedName>
</protein>
<evidence type="ECO:0000256" key="3">
    <source>
        <dbReference type="ARBA" id="ARBA00005470"/>
    </source>
</evidence>
<dbReference type="STRING" id="105696.A0A1Y2LW48"/>
<dbReference type="Pfam" id="PF07778">
    <property type="entry name" value="CENP-I"/>
    <property type="match status" value="2"/>
</dbReference>
<dbReference type="InterPro" id="IPR012485">
    <property type="entry name" value="CENP-I"/>
</dbReference>
<evidence type="ECO:0008006" key="9">
    <source>
        <dbReference type="Google" id="ProtNLM"/>
    </source>
</evidence>
<keyword evidence="6" id="KW-0137">Centromere</keyword>
<comment type="subcellular location">
    <subcellularLocation>
        <location evidence="2">Chromosome</location>
        <location evidence="2">Centromere</location>
    </subcellularLocation>
    <subcellularLocation>
        <location evidence="1">Nucleus</location>
    </subcellularLocation>
</comment>
<dbReference type="InterPro" id="IPR016024">
    <property type="entry name" value="ARM-type_fold"/>
</dbReference>
<dbReference type="SUPFAM" id="SSF48371">
    <property type="entry name" value="ARM repeat"/>
    <property type="match status" value="1"/>
</dbReference>
<evidence type="ECO:0000313" key="8">
    <source>
        <dbReference type="Proteomes" id="UP000193240"/>
    </source>
</evidence>
<evidence type="ECO:0000256" key="2">
    <source>
        <dbReference type="ARBA" id="ARBA00004584"/>
    </source>
</evidence>
<dbReference type="CDD" id="cd22647">
    <property type="entry name" value="CTF3_NTD_HEAT"/>
    <property type="match status" value="1"/>
</dbReference>
<dbReference type="Proteomes" id="UP000193240">
    <property type="component" value="Unassembled WGS sequence"/>
</dbReference>
<dbReference type="GO" id="GO:0000939">
    <property type="term" value="C:inner kinetochore"/>
    <property type="evidence" value="ECO:0007669"/>
    <property type="project" value="TreeGrafter"/>
</dbReference>
<dbReference type="EMBL" id="KZ107847">
    <property type="protein sequence ID" value="OSS48124.1"/>
    <property type="molecule type" value="Genomic_DNA"/>
</dbReference>
<dbReference type="PANTHER" id="PTHR48208:SF2">
    <property type="entry name" value="CENTROMERE PROTEIN I"/>
    <property type="match status" value="1"/>
</dbReference>
<comment type="similarity">
    <text evidence="3">Belongs to the CENP-I/CTF3 family.</text>
</comment>
<sequence>MPSIAEEQPPLGDALESLHEASRTPAKQRTVKVSAVVDIICRHALVHGLDAEAVDAVIHIAARKTELDQTSVTTLIKNLYPTQRVPGDIIITVVAALGQGKGKPSPGTQDSLVKWLTLVHEIIEDANVLSRLYGVLFGMLDMISIRTSLCHLLSLITRRKHVKPFRIQQLLEFSRGLGNEPALQGLLRVYKDYYPEIILGSAATSRKSFAPQPDAEWQTRVRTIQETRTANHPTTEAHNGFRVLRRGPKRTKVSALPDVHTYQATESSVTLEGIDGVEAFVEKLDRIEPPGQLVSFLTDPLLQKFVELKPSPIVSARINLWLATCLEDQASAAVRGTEDTVLLAELLNALLQHARYTKTLLPTTLAFMKDYIPVWNGRDNIDAVLGLLAYVPGDSFEDIHAEYLSTAERALSSNNSSSSYVGIADLYISLLQHRIALLSQQESKHHQPALSSPAQQFLRDSVSHFAIMSNSLVLSLPPQTGHDIVSAVLSYWELLSRSSKPHVIPILLPPMDLVYHLIQSSSTAISSRICGIIGNYKEAFDAHPRPVKHCYPSEVTDGLNWCLRDIYNFFWVARGLVVAENKSVGMYCDPALRSSLDEYLAGIDPGHSIGNMFNLSNNAWLAAMSSAAWHALEEREIDRAKLDRSNVQRHAGPVSQQSLAALRSAGVDVDWEGASGYKVYVLNWLAERGLEGLRKLMFATVTDLRSVQESTS</sequence>
<evidence type="ECO:0000256" key="6">
    <source>
        <dbReference type="ARBA" id="ARBA00023328"/>
    </source>
</evidence>
<keyword evidence="4" id="KW-0158">Chromosome</keyword>
<dbReference type="InParanoid" id="A0A1Y2LW48"/>